<accession>A0ABY4EPL0</accession>
<dbReference type="EMBL" id="CP095073">
    <property type="protein sequence ID" value="UOQ45569.1"/>
    <property type="molecule type" value="Genomic_DNA"/>
</dbReference>
<evidence type="ECO:0000313" key="2">
    <source>
        <dbReference type="EMBL" id="UOQ45569.1"/>
    </source>
</evidence>
<sequence>MSKGLAVFVFVILLAGGITVAILFLTNPSYQAKQAVEKFYNYEQKAEFADSWSMLNSRVQKKFTKNQYIQERSDVILKHFGGEDFSYEIKHRKKLKNWSMEQGAKPIATVYSMNVVQTYHGQFGNFTMYQDVFAAKEEGKWTILWNYNK</sequence>
<feature type="transmembrane region" description="Helical" evidence="1">
    <location>
        <begin position="6"/>
        <end position="25"/>
    </location>
</feature>
<evidence type="ECO:0000313" key="3">
    <source>
        <dbReference type="Proteomes" id="UP000831787"/>
    </source>
</evidence>
<dbReference type="Proteomes" id="UP000831787">
    <property type="component" value="Chromosome"/>
</dbReference>
<keyword evidence="1" id="KW-1133">Transmembrane helix</keyword>
<keyword evidence="3" id="KW-1185">Reference proteome</keyword>
<dbReference type="InterPro" id="IPR032710">
    <property type="entry name" value="NTF2-like_dom_sf"/>
</dbReference>
<evidence type="ECO:0000256" key="1">
    <source>
        <dbReference type="SAM" id="Phobius"/>
    </source>
</evidence>
<gene>
    <name evidence="2" type="ORF">MUN89_06400</name>
</gene>
<keyword evidence="1" id="KW-0812">Transmembrane</keyword>
<proteinExistence type="predicted"/>
<evidence type="ECO:0008006" key="4">
    <source>
        <dbReference type="Google" id="ProtNLM"/>
    </source>
</evidence>
<dbReference type="RefSeq" id="WP_244712353.1">
    <property type="nucleotide sequence ID" value="NZ_CP095073.1"/>
</dbReference>
<name>A0ABY4EPL0_9BACI</name>
<dbReference type="SUPFAM" id="SSF54427">
    <property type="entry name" value="NTF2-like"/>
    <property type="match status" value="1"/>
</dbReference>
<keyword evidence="1" id="KW-0472">Membrane</keyword>
<reference evidence="2 3" key="1">
    <citation type="submission" date="2022-04" db="EMBL/GenBank/DDBJ databases">
        <title>Halobacillus sp. isolated from saltern.</title>
        <authorList>
            <person name="Won M."/>
            <person name="Lee C.-M."/>
            <person name="Woen H.-Y."/>
            <person name="Kwon S.-W."/>
        </authorList>
    </citation>
    <scope>NUCLEOTIDE SEQUENCE [LARGE SCALE GENOMIC DNA]</scope>
    <source>
        <strain evidence="2 3">SSBR10-3</strain>
    </source>
</reference>
<protein>
    <recommendedName>
        <fullName evidence="4">DUF4829 domain-containing protein</fullName>
    </recommendedName>
</protein>
<organism evidence="2 3">
    <name type="scientific">Halobacillus salinarum</name>
    <dbReference type="NCBI Taxonomy" id="2932257"/>
    <lineage>
        <taxon>Bacteria</taxon>
        <taxon>Bacillati</taxon>
        <taxon>Bacillota</taxon>
        <taxon>Bacilli</taxon>
        <taxon>Bacillales</taxon>
        <taxon>Bacillaceae</taxon>
        <taxon>Halobacillus</taxon>
    </lineage>
</organism>